<dbReference type="STRING" id="659014.SAMN04487996_101321"/>
<dbReference type="RefSeq" id="WP_176884863.1">
    <property type="nucleotide sequence ID" value="NZ_FNAN01000001.1"/>
</dbReference>
<dbReference type="AlphaFoldDB" id="A0A1G6VRJ6"/>
<feature type="signal peptide" evidence="1">
    <location>
        <begin position="1"/>
        <end position="19"/>
    </location>
</feature>
<feature type="chain" id="PRO_5011666434" evidence="1">
    <location>
        <begin position="20"/>
        <end position="218"/>
    </location>
</feature>
<keyword evidence="1" id="KW-0732">Signal</keyword>
<protein>
    <submittedName>
        <fullName evidence="3">Thiol-disulfide isomerase or thioredoxin</fullName>
    </submittedName>
</protein>
<dbReference type="PANTHER" id="PTHR42852:SF13">
    <property type="entry name" value="PROTEIN DIPZ"/>
    <property type="match status" value="1"/>
</dbReference>
<keyword evidence="3" id="KW-0413">Isomerase</keyword>
<dbReference type="GO" id="GO:0016853">
    <property type="term" value="F:isomerase activity"/>
    <property type="evidence" value="ECO:0007669"/>
    <property type="project" value="UniProtKB-KW"/>
</dbReference>
<dbReference type="PROSITE" id="PS51352">
    <property type="entry name" value="THIOREDOXIN_2"/>
    <property type="match status" value="1"/>
</dbReference>
<reference evidence="4" key="1">
    <citation type="submission" date="2016-10" db="EMBL/GenBank/DDBJ databases">
        <authorList>
            <person name="Varghese N."/>
            <person name="Submissions S."/>
        </authorList>
    </citation>
    <scope>NUCLEOTIDE SEQUENCE [LARGE SCALE GENOMIC DNA]</scope>
    <source>
        <strain evidence="4">DSM 25329</strain>
    </source>
</reference>
<evidence type="ECO:0000313" key="3">
    <source>
        <dbReference type="EMBL" id="SDD56171.1"/>
    </source>
</evidence>
<accession>A0A1G6VRJ6</accession>
<evidence type="ECO:0000313" key="4">
    <source>
        <dbReference type="Proteomes" id="UP000198748"/>
    </source>
</evidence>
<keyword evidence="4" id="KW-1185">Reference proteome</keyword>
<dbReference type="InterPro" id="IPR036249">
    <property type="entry name" value="Thioredoxin-like_sf"/>
</dbReference>
<dbReference type="InterPro" id="IPR050553">
    <property type="entry name" value="Thioredoxin_ResA/DsbE_sf"/>
</dbReference>
<dbReference type="Pfam" id="PF00578">
    <property type="entry name" value="AhpC-TSA"/>
    <property type="match status" value="1"/>
</dbReference>
<evidence type="ECO:0000259" key="2">
    <source>
        <dbReference type="PROSITE" id="PS51352"/>
    </source>
</evidence>
<evidence type="ECO:0000256" key="1">
    <source>
        <dbReference type="SAM" id="SignalP"/>
    </source>
</evidence>
<dbReference type="Gene3D" id="3.40.30.10">
    <property type="entry name" value="Glutaredoxin"/>
    <property type="match status" value="1"/>
</dbReference>
<dbReference type="InterPro" id="IPR000866">
    <property type="entry name" value="AhpC/TSA"/>
</dbReference>
<dbReference type="EMBL" id="FNAN01000001">
    <property type="protein sequence ID" value="SDD56171.1"/>
    <property type="molecule type" value="Genomic_DNA"/>
</dbReference>
<dbReference type="Proteomes" id="UP000198748">
    <property type="component" value="Unassembled WGS sequence"/>
</dbReference>
<feature type="domain" description="Thioredoxin" evidence="2">
    <location>
        <begin position="70"/>
        <end position="212"/>
    </location>
</feature>
<dbReference type="GO" id="GO:0016209">
    <property type="term" value="F:antioxidant activity"/>
    <property type="evidence" value="ECO:0007669"/>
    <property type="project" value="InterPro"/>
</dbReference>
<organism evidence="3 4">
    <name type="scientific">Dyadobacter soli</name>
    <dbReference type="NCBI Taxonomy" id="659014"/>
    <lineage>
        <taxon>Bacteria</taxon>
        <taxon>Pseudomonadati</taxon>
        <taxon>Bacteroidota</taxon>
        <taxon>Cytophagia</taxon>
        <taxon>Cytophagales</taxon>
        <taxon>Spirosomataceae</taxon>
        <taxon>Dyadobacter</taxon>
    </lineage>
</organism>
<dbReference type="InterPro" id="IPR013766">
    <property type="entry name" value="Thioredoxin_domain"/>
</dbReference>
<gene>
    <name evidence="3" type="ORF">SAMN04487996_101321</name>
</gene>
<proteinExistence type="predicted"/>
<dbReference type="CDD" id="cd02966">
    <property type="entry name" value="TlpA_like_family"/>
    <property type="match status" value="1"/>
</dbReference>
<dbReference type="PANTHER" id="PTHR42852">
    <property type="entry name" value="THIOL:DISULFIDE INTERCHANGE PROTEIN DSBE"/>
    <property type="match status" value="1"/>
</dbReference>
<dbReference type="GO" id="GO:0016491">
    <property type="term" value="F:oxidoreductase activity"/>
    <property type="evidence" value="ECO:0007669"/>
    <property type="project" value="InterPro"/>
</dbReference>
<name>A0A1G6VRJ6_9BACT</name>
<dbReference type="SUPFAM" id="SSF52833">
    <property type="entry name" value="Thioredoxin-like"/>
    <property type="match status" value="1"/>
</dbReference>
<sequence>MGRLLLALVIITLNQIAHGQETTLESCGTALYKAKKNVYDNDVARKSGLKSLTSASLLSLRKLENDWSDCVRNKSIPNLSFTTIDCKKFNDSNLRGKVLVINFWFKSCAPCVAEMPALNKLRNEFKGRDVVFIGFSTDAEHALKADYLNSSKFLFNIVSNSGDVADKFYFDGFPTTYIVDQNGKVVKAWTGYAVGLADPYSIAKPLINRLLARKRKDM</sequence>